<keyword evidence="2" id="KW-0812">Transmembrane</keyword>
<dbReference type="STRING" id="195883.A0A482WWG6"/>
<dbReference type="AlphaFoldDB" id="A0A482WWG6"/>
<evidence type="ECO:0008006" key="5">
    <source>
        <dbReference type="Google" id="ProtNLM"/>
    </source>
</evidence>
<dbReference type="PANTHER" id="PTHR18640:SF5">
    <property type="entry name" value="SODIUM_BILE ACID COTRANSPORTER 7"/>
    <property type="match status" value="1"/>
</dbReference>
<keyword evidence="4" id="KW-1185">Reference proteome</keyword>
<feature type="transmembrane region" description="Helical" evidence="2">
    <location>
        <begin position="174"/>
        <end position="192"/>
    </location>
</feature>
<dbReference type="InterPro" id="IPR016833">
    <property type="entry name" value="Put_Na-Bile_cotransptr"/>
</dbReference>
<keyword evidence="2" id="KW-1133">Transmembrane helix</keyword>
<dbReference type="GO" id="GO:0005886">
    <property type="term" value="C:plasma membrane"/>
    <property type="evidence" value="ECO:0007669"/>
    <property type="project" value="TreeGrafter"/>
</dbReference>
<feature type="transmembrane region" description="Helical" evidence="2">
    <location>
        <begin position="43"/>
        <end position="63"/>
    </location>
</feature>
<reference evidence="3 4" key="1">
    <citation type="journal article" date="2017" name="Gigascience">
        <title>Genome sequence of the small brown planthopper, Laodelphax striatellus.</title>
        <authorList>
            <person name="Zhu J."/>
            <person name="Jiang F."/>
            <person name="Wang X."/>
            <person name="Yang P."/>
            <person name="Bao Y."/>
            <person name="Zhao W."/>
            <person name="Wang W."/>
            <person name="Lu H."/>
            <person name="Wang Q."/>
            <person name="Cui N."/>
            <person name="Li J."/>
            <person name="Chen X."/>
            <person name="Luo L."/>
            <person name="Yu J."/>
            <person name="Kang L."/>
            <person name="Cui F."/>
        </authorList>
    </citation>
    <scope>NUCLEOTIDE SEQUENCE [LARGE SCALE GENOMIC DNA]</scope>
    <source>
        <strain evidence="3">Lst14</strain>
    </source>
</reference>
<dbReference type="PANTHER" id="PTHR18640">
    <property type="entry name" value="SOLUTE CARRIER FAMILY 10 MEMBER 7"/>
    <property type="match status" value="1"/>
</dbReference>
<accession>A0A482WWG6</accession>
<protein>
    <recommendedName>
        <fullName evidence="5">Sodium/bile acid cotransporter</fullName>
    </recommendedName>
</protein>
<evidence type="ECO:0000256" key="2">
    <source>
        <dbReference type="SAM" id="Phobius"/>
    </source>
</evidence>
<feature type="transmembrane region" description="Helical" evidence="2">
    <location>
        <begin position="238"/>
        <end position="257"/>
    </location>
</feature>
<dbReference type="InterPro" id="IPR038770">
    <property type="entry name" value="Na+/solute_symporter_sf"/>
</dbReference>
<feature type="transmembrane region" description="Helical" evidence="2">
    <location>
        <begin position="304"/>
        <end position="326"/>
    </location>
</feature>
<dbReference type="EMBL" id="QKKF02023298">
    <property type="protein sequence ID" value="RZF37818.1"/>
    <property type="molecule type" value="Genomic_DNA"/>
</dbReference>
<name>A0A482WWG6_LAOST</name>
<comment type="similarity">
    <text evidence="1">Belongs to the bile acid:sodium symporter (BASS) (TC 2.A.28) family.</text>
</comment>
<feature type="transmembrane region" description="Helical" evidence="2">
    <location>
        <begin position="204"/>
        <end position="226"/>
    </location>
</feature>
<feature type="transmembrane region" description="Helical" evidence="2">
    <location>
        <begin position="75"/>
        <end position="98"/>
    </location>
</feature>
<dbReference type="Gene3D" id="1.20.1530.20">
    <property type="match status" value="1"/>
</dbReference>
<dbReference type="OrthoDB" id="188035at2759"/>
<gene>
    <name evidence="3" type="ORF">LSTR_LSTR007180</name>
</gene>
<organism evidence="3 4">
    <name type="scientific">Laodelphax striatellus</name>
    <name type="common">Small brown planthopper</name>
    <name type="synonym">Delphax striatella</name>
    <dbReference type="NCBI Taxonomy" id="195883"/>
    <lineage>
        <taxon>Eukaryota</taxon>
        <taxon>Metazoa</taxon>
        <taxon>Ecdysozoa</taxon>
        <taxon>Arthropoda</taxon>
        <taxon>Hexapoda</taxon>
        <taxon>Insecta</taxon>
        <taxon>Pterygota</taxon>
        <taxon>Neoptera</taxon>
        <taxon>Paraneoptera</taxon>
        <taxon>Hemiptera</taxon>
        <taxon>Auchenorrhyncha</taxon>
        <taxon>Fulgoroidea</taxon>
        <taxon>Delphacidae</taxon>
        <taxon>Criomorphinae</taxon>
        <taxon>Laodelphax</taxon>
    </lineage>
</organism>
<dbReference type="Proteomes" id="UP000291343">
    <property type="component" value="Unassembled WGS sequence"/>
</dbReference>
<keyword evidence="2" id="KW-0472">Membrane</keyword>
<feature type="transmembrane region" description="Helical" evidence="2">
    <location>
        <begin position="139"/>
        <end position="162"/>
    </location>
</feature>
<dbReference type="InParanoid" id="A0A482WWG6"/>
<evidence type="ECO:0000256" key="1">
    <source>
        <dbReference type="ARBA" id="ARBA00006528"/>
    </source>
</evidence>
<proteinExistence type="inferred from homology"/>
<comment type="caution">
    <text evidence="3">The sequence shown here is derived from an EMBL/GenBank/DDBJ whole genome shotgun (WGS) entry which is preliminary data.</text>
</comment>
<dbReference type="SMR" id="A0A482WWG6"/>
<evidence type="ECO:0000313" key="3">
    <source>
        <dbReference type="EMBL" id="RZF37818.1"/>
    </source>
</evidence>
<evidence type="ECO:0000313" key="4">
    <source>
        <dbReference type="Proteomes" id="UP000291343"/>
    </source>
</evidence>
<sequence length="341" mass="37879">MEKSRFKLLLRKYWFLLGILGAIFLAELVPSLGATGGPLKPEWTVKYVAVSLIFFLSGMSLSFSEMKATTSRVKVHFFVQAFTFVFIPLLIMTINILLRNVFAINEWILKGLATVSCMPPPVSSAVILTRAVGGNEAVAVFNSVIGSLIGLFFTPLVLLLMLGKTAVVSTLSSIYILCQTVLLPLLVGQTLRSTGLLKYGVHQLPLSSIGQMALLFIIFTTFCDAFRTHDIPMDASDILITVFLVVLIQMIFLYMSFELSNYFTNIFSPSDVVAITFCSTHKSLTLGIPILRILFSGYAHFSQITLPFLIYHPTQIILGGLLVPYLKRWMNSTRSRTKLLP</sequence>
<dbReference type="Pfam" id="PF13593">
    <property type="entry name" value="SBF_like"/>
    <property type="match status" value="1"/>
</dbReference>